<feature type="transmembrane region" description="Helical" evidence="1">
    <location>
        <begin position="41"/>
        <end position="61"/>
    </location>
</feature>
<keyword evidence="1" id="KW-0812">Transmembrane</keyword>
<organism evidence="2 3">
    <name type="scientific">Emticicia soli</name>
    <dbReference type="NCBI Taxonomy" id="2027878"/>
    <lineage>
        <taxon>Bacteria</taxon>
        <taxon>Pseudomonadati</taxon>
        <taxon>Bacteroidota</taxon>
        <taxon>Cytophagia</taxon>
        <taxon>Cytophagales</taxon>
        <taxon>Leadbetterellaceae</taxon>
        <taxon>Emticicia</taxon>
    </lineage>
</organism>
<sequence length="71" mass="7628">MKHIGTALILIGLGFGYYTHSIDTPDNVLTSPQNTDNLKDILLGITIIFIFGGLLVTMHGARKGAKDTNLS</sequence>
<evidence type="ECO:0008006" key="4">
    <source>
        <dbReference type="Google" id="ProtNLM"/>
    </source>
</evidence>
<name>A0ABW5JAC6_9BACT</name>
<dbReference type="Proteomes" id="UP001597510">
    <property type="component" value="Unassembled WGS sequence"/>
</dbReference>
<proteinExistence type="predicted"/>
<dbReference type="RefSeq" id="WP_340240146.1">
    <property type="nucleotide sequence ID" value="NZ_JBBEWC010000018.1"/>
</dbReference>
<accession>A0ABW5JAC6</accession>
<evidence type="ECO:0000313" key="2">
    <source>
        <dbReference type="EMBL" id="MFD2523001.1"/>
    </source>
</evidence>
<keyword evidence="1" id="KW-1133">Transmembrane helix</keyword>
<evidence type="ECO:0000256" key="1">
    <source>
        <dbReference type="SAM" id="Phobius"/>
    </source>
</evidence>
<evidence type="ECO:0000313" key="3">
    <source>
        <dbReference type="Proteomes" id="UP001597510"/>
    </source>
</evidence>
<reference evidence="3" key="1">
    <citation type="journal article" date="2019" name="Int. J. Syst. Evol. Microbiol.">
        <title>The Global Catalogue of Microorganisms (GCM) 10K type strain sequencing project: providing services to taxonomists for standard genome sequencing and annotation.</title>
        <authorList>
            <consortium name="The Broad Institute Genomics Platform"/>
            <consortium name="The Broad Institute Genome Sequencing Center for Infectious Disease"/>
            <person name="Wu L."/>
            <person name="Ma J."/>
        </authorList>
    </citation>
    <scope>NUCLEOTIDE SEQUENCE [LARGE SCALE GENOMIC DNA]</scope>
    <source>
        <strain evidence="3">KCTC 52344</strain>
    </source>
</reference>
<comment type="caution">
    <text evidence="2">The sequence shown here is derived from an EMBL/GenBank/DDBJ whole genome shotgun (WGS) entry which is preliminary data.</text>
</comment>
<keyword evidence="1" id="KW-0472">Membrane</keyword>
<keyword evidence="3" id="KW-1185">Reference proteome</keyword>
<protein>
    <recommendedName>
        <fullName evidence="4">DUF3185 family protein</fullName>
    </recommendedName>
</protein>
<dbReference type="EMBL" id="JBHULC010000027">
    <property type="protein sequence ID" value="MFD2523001.1"/>
    <property type="molecule type" value="Genomic_DNA"/>
</dbReference>
<gene>
    <name evidence="2" type="ORF">ACFSR2_19045</name>
</gene>